<sequence>MPFLLRSSARRHATPSPPANVQIWEQRPLCQLLTPHALRGRALLLETALAFAGAQSSLTATSTEAKCLSCGRKFA</sequence>
<name>A0A9P3G2C7_9APHY</name>
<dbReference type="EMBL" id="BPQB01000004">
    <property type="protein sequence ID" value="GJE86400.1"/>
    <property type="molecule type" value="Genomic_DNA"/>
</dbReference>
<dbReference type="Proteomes" id="UP000703269">
    <property type="component" value="Unassembled WGS sequence"/>
</dbReference>
<gene>
    <name evidence="1" type="ORF">PsYK624_024800</name>
</gene>
<proteinExistence type="predicted"/>
<keyword evidence="2" id="KW-1185">Reference proteome</keyword>
<reference evidence="1 2" key="1">
    <citation type="submission" date="2021-08" db="EMBL/GenBank/DDBJ databases">
        <title>Draft Genome Sequence of Phanerochaete sordida strain YK-624.</title>
        <authorList>
            <person name="Mori T."/>
            <person name="Dohra H."/>
            <person name="Suzuki T."/>
            <person name="Kawagishi H."/>
            <person name="Hirai H."/>
        </authorList>
    </citation>
    <scope>NUCLEOTIDE SEQUENCE [LARGE SCALE GENOMIC DNA]</scope>
    <source>
        <strain evidence="1 2">YK-624</strain>
    </source>
</reference>
<evidence type="ECO:0000313" key="1">
    <source>
        <dbReference type="EMBL" id="GJE86400.1"/>
    </source>
</evidence>
<comment type="caution">
    <text evidence="1">The sequence shown here is derived from an EMBL/GenBank/DDBJ whole genome shotgun (WGS) entry which is preliminary data.</text>
</comment>
<protein>
    <submittedName>
        <fullName evidence="1">Uncharacterized protein</fullName>
    </submittedName>
</protein>
<dbReference type="AlphaFoldDB" id="A0A9P3G2C7"/>
<organism evidence="1 2">
    <name type="scientific">Phanerochaete sordida</name>
    <dbReference type="NCBI Taxonomy" id="48140"/>
    <lineage>
        <taxon>Eukaryota</taxon>
        <taxon>Fungi</taxon>
        <taxon>Dikarya</taxon>
        <taxon>Basidiomycota</taxon>
        <taxon>Agaricomycotina</taxon>
        <taxon>Agaricomycetes</taxon>
        <taxon>Polyporales</taxon>
        <taxon>Phanerochaetaceae</taxon>
        <taxon>Phanerochaete</taxon>
    </lineage>
</organism>
<evidence type="ECO:0000313" key="2">
    <source>
        <dbReference type="Proteomes" id="UP000703269"/>
    </source>
</evidence>
<accession>A0A9P3G2C7</accession>